<evidence type="ECO:0000313" key="7">
    <source>
        <dbReference type="Proteomes" id="UP000018780"/>
    </source>
</evidence>
<dbReference type="Proteomes" id="UP000018780">
    <property type="component" value="Chromosome"/>
</dbReference>
<evidence type="ECO:0000313" key="6">
    <source>
        <dbReference type="EMBL" id="AHD02042.1"/>
    </source>
</evidence>
<dbReference type="PATRIC" id="fig|999552.6.peg.3263"/>
<sequence length="200" mass="21419">MEATMGRQRSFDTDHAIEQAMLLFWERGYQAASMADLSAVMGLNPPSIYAAFGNKQALFERCAAHYAQHFAAYAPRALDEEVTAAKALCRLVSEAIKAFSAEETPKGCLLVSAATNCGKGSTGAQDLLAGYRQASESIIADRIRRGIEESDMPASTEPDLLAKYVAVLFQGLAAQARDGATADEWHGVAEFALGHIEGSL</sequence>
<gene>
    <name evidence="6" type="ORF">METH_16340</name>
</gene>
<keyword evidence="1" id="KW-0805">Transcription regulation</keyword>
<keyword evidence="2 4" id="KW-0238">DNA-binding</keyword>
<dbReference type="SUPFAM" id="SSF48498">
    <property type="entry name" value="Tetracyclin repressor-like, C-terminal domain"/>
    <property type="match status" value="1"/>
</dbReference>
<dbReference type="KEGG" id="lmd:METH_16340"/>
<dbReference type="PANTHER" id="PTHR47506:SF1">
    <property type="entry name" value="HTH-TYPE TRANSCRIPTIONAL REGULATOR YJDC"/>
    <property type="match status" value="1"/>
</dbReference>
<name>V9VYQ4_9RHOB</name>
<dbReference type="InterPro" id="IPR011075">
    <property type="entry name" value="TetR_C"/>
</dbReference>
<dbReference type="PANTHER" id="PTHR47506">
    <property type="entry name" value="TRANSCRIPTIONAL REGULATORY PROTEIN"/>
    <property type="match status" value="1"/>
</dbReference>
<dbReference type="AlphaFoldDB" id="V9VYQ4"/>
<keyword evidence="7" id="KW-1185">Reference proteome</keyword>
<dbReference type="PROSITE" id="PS50977">
    <property type="entry name" value="HTH_TETR_2"/>
    <property type="match status" value="1"/>
</dbReference>
<evidence type="ECO:0000256" key="4">
    <source>
        <dbReference type="PROSITE-ProRule" id="PRU00335"/>
    </source>
</evidence>
<accession>V9VYQ4</accession>
<dbReference type="OrthoDB" id="9779746at2"/>
<evidence type="ECO:0000256" key="1">
    <source>
        <dbReference type="ARBA" id="ARBA00023015"/>
    </source>
</evidence>
<dbReference type="STRING" id="999552.METH_16340"/>
<dbReference type="Gene3D" id="1.10.10.60">
    <property type="entry name" value="Homeodomain-like"/>
    <property type="match status" value="1"/>
</dbReference>
<dbReference type="InterPro" id="IPR023772">
    <property type="entry name" value="DNA-bd_HTH_TetR-type_CS"/>
</dbReference>
<dbReference type="InterPro" id="IPR036271">
    <property type="entry name" value="Tet_transcr_reg_TetR-rel_C_sf"/>
</dbReference>
<dbReference type="GO" id="GO:0003677">
    <property type="term" value="F:DNA binding"/>
    <property type="evidence" value="ECO:0007669"/>
    <property type="project" value="UniProtKB-UniRule"/>
</dbReference>
<dbReference type="SUPFAM" id="SSF46689">
    <property type="entry name" value="Homeodomain-like"/>
    <property type="match status" value="1"/>
</dbReference>
<dbReference type="PROSITE" id="PS01081">
    <property type="entry name" value="HTH_TETR_1"/>
    <property type="match status" value="1"/>
</dbReference>
<dbReference type="InterPro" id="IPR009057">
    <property type="entry name" value="Homeodomain-like_sf"/>
</dbReference>
<feature type="DNA-binding region" description="H-T-H motif" evidence="4">
    <location>
        <begin position="33"/>
        <end position="52"/>
    </location>
</feature>
<feature type="domain" description="HTH tetR-type" evidence="5">
    <location>
        <begin position="10"/>
        <end position="70"/>
    </location>
</feature>
<dbReference type="InterPro" id="IPR001647">
    <property type="entry name" value="HTH_TetR"/>
</dbReference>
<evidence type="ECO:0000259" key="5">
    <source>
        <dbReference type="PROSITE" id="PS50977"/>
    </source>
</evidence>
<evidence type="ECO:0000256" key="3">
    <source>
        <dbReference type="ARBA" id="ARBA00023163"/>
    </source>
</evidence>
<dbReference type="EMBL" id="CP006773">
    <property type="protein sequence ID" value="AHD02042.1"/>
    <property type="molecule type" value="Genomic_DNA"/>
</dbReference>
<proteinExistence type="predicted"/>
<dbReference type="Pfam" id="PF16925">
    <property type="entry name" value="TetR_C_13"/>
    <property type="match status" value="1"/>
</dbReference>
<organism evidence="6 7">
    <name type="scientific">Leisingera methylohalidivorans DSM 14336</name>
    <dbReference type="NCBI Taxonomy" id="999552"/>
    <lineage>
        <taxon>Bacteria</taxon>
        <taxon>Pseudomonadati</taxon>
        <taxon>Pseudomonadota</taxon>
        <taxon>Alphaproteobacteria</taxon>
        <taxon>Rhodobacterales</taxon>
        <taxon>Roseobacteraceae</taxon>
        <taxon>Leisingera</taxon>
    </lineage>
</organism>
<dbReference type="HOGENOM" id="CLU_069356_28_0_5"/>
<evidence type="ECO:0000256" key="2">
    <source>
        <dbReference type="ARBA" id="ARBA00023125"/>
    </source>
</evidence>
<reference evidence="6 7" key="1">
    <citation type="submission" date="2013-09" db="EMBL/GenBank/DDBJ databases">
        <authorList>
            <consortium name="DOE Joint Genome Institute"/>
            <person name="Klenk H.-P."/>
            <person name="Huntemann M."/>
            <person name="Han J."/>
            <person name="Chen A."/>
            <person name="Kyrpides N."/>
            <person name="Mavromatis K."/>
            <person name="Markowitz V."/>
            <person name="Palaniappan K."/>
            <person name="Ivanova N."/>
            <person name="Schaumberg A."/>
            <person name="Pati A."/>
            <person name="Liolios K."/>
            <person name="Nordberg H.P."/>
            <person name="Cantor M.N."/>
            <person name="Hua S.X."/>
            <person name="Woyke T."/>
        </authorList>
    </citation>
    <scope>NUCLEOTIDE SEQUENCE [LARGE SCALE GENOMIC DNA]</scope>
    <source>
        <strain evidence="6 7">DSM 14336</strain>
    </source>
</reference>
<dbReference type="Pfam" id="PF00440">
    <property type="entry name" value="TetR_N"/>
    <property type="match status" value="1"/>
</dbReference>
<protein>
    <submittedName>
        <fullName evidence="6">Transcriptional regulator</fullName>
    </submittedName>
</protein>
<keyword evidence="3" id="KW-0804">Transcription</keyword>
<dbReference type="Gene3D" id="1.10.357.10">
    <property type="entry name" value="Tetracycline Repressor, domain 2"/>
    <property type="match status" value="1"/>
</dbReference>